<feature type="binding site" evidence="6">
    <location>
        <position position="421"/>
    </location>
    <ligand>
        <name>Na(+)</name>
        <dbReference type="ChEBI" id="CHEBI:29101"/>
        <label>1</label>
    </ligand>
</feature>
<dbReference type="GO" id="GO:0042995">
    <property type="term" value="C:cell projection"/>
    <property type="evidence" value="ECO:0007669"/>
    <property type="project" value="TreeGrafter"/>
</dbReference>
<dbReference type="Pfam" id="PF00209">
    <property type="entry name" value="SNF"/>
    <property type="match status" value="2"/>
</dbReference>
<sequence length="712" mass="80510">NVMTAEKTIPVINGKPDEAMDPEASNTNLVRSNDKKVNERGHWNNKTEFVLSVAGEIIGLGNVWRFPYLCYKNGGGAFLVPYVIFFICCGIPVFFLETALGQFTSEGGITCWRKVCPLFEGIGYATQVIEAHLNVYYIIILAWAIFYLFNCFTTDLPWASCGHEWNTAKIKTHCTTYSQVEQGSTITCFIYYNQFLINILLSSLLENCMEFQKLNSSNCTVNPNATSPVIEFWERRVLSISSGIEHIGNLRWELALCLLLAWFICYFCIWKGPKSTGKVSSNLLARKQTGCFNFNFTEQHISVQAQNKRDWKENHFCTLRHKEGSWSKFTLQVVYVTATFPYVMLMILLIRGVTLPGASEGIKFYLYPDISRLSDPQVWVDAGTQIFFSYAICLGCLTALGSYNSYNNNCYRDCIMLCCLNSGTSFVAGFAIFSVLGFMAYEQNVPIEAVAESGPGLAFIAYPKAVTMMPLSPLWATLFFMMLIFLGLDSQFVCVESLVTAVADMYPNMFRRGHRRELLILALSVVSYFIGLIMLTEGGMYIFQLFDSYAASGMCLLFVAIFESICIGWVYGSDRFYQNIEDMIGYKPVFFIKWCWMLLTPGICAGIFLFFLIKYKPLKYNNVYVYPDWGYGIGWMMALSSMICIPLGIIFKLWTTEGTFSEKIKKLTTPSSDLRMRGKLSGSSLSYAVNDCDAKLKGDGNISTITEKETHF</sequence>
<protein>
    <recommendedName>
        <fullName evidence="8">Transporter</fullName>
    </recommendedName>
</protein>
<accession>A0A8J7PBL8</accession>
<feature type="transmembrane region" description="Helical" evidence="9">
    <location>
        <begin position="633"/>
        <end position="655"/>
    </location>
</feature>
<organism evidence="10 11">
    <name type="scientific">Atractosteus spatula</name>
    <name type="common">Alligator gar</name>
    <name type="synonym">Lepisosteus spatula</name>
    <dbReference type="NCBI Taxonomy" id="7917"/>
    <lineage>
        <taxon>Eukaryota</taxon>
        <taxon>Metazoa</taxon>
        <taxon>Chordata</taxon>
        <taxon>Craniata</taxon>
        <taxon>Vertebrata</taxon>
        <taxon>Euteleostomi</taxon>
        <taxon>Actinopterygii</taxon>
        <taxon>Neopterygii</taxon>
        <taxon>Holostei</taxon>
        <taxon>Semionotiformes</taxon>
        <taxon>Lepisosteidae</taxon>
        <taxon>Atractosteus</taxon>
    </lineage>
</organism>
<dbReference type="PANTHER" id="PTHR11616">
    <property type="entry name" value="SODIUM/CHLORIDE DEPENDENT TRANSPORTER"/>
    <property type="match status" value="1"/>
</dbReference>
<keyword evidence="7" id="KW-1015">Disulfide bond</keyword>
<evidence type="ECO:0000256" key="9">
    <source>
        <dbReference type="SAM" id="Phobius"/>
    </source>
</evidence>
<name>A0A8J7PBL8_ATRSP</name>
<evidence type="ECO:0000256" key="7">
    <source>
        <dbReference type="PIRSR" id="PIRSR600175-2"/>
    </source>
</evidence>
<reference evidence="10" key="1">
    <citation type="journal article" date="2021" name="Cell">
        <title>Tracing the genetic footprints of vertebrate landing in non-teleost ray-finned fishes.</title>
        <authorList>
            <person name="Bi X."/>
            <person name="Wang K."/>
            <person name="Yang L."/>
            <person name="Pan H."/>
            <person name="Jiang H."/>
            <person name="Wei Q."/>
            <person name="Fang M."/>
            <person name="Yu H."/>
            <person name="Zhu C."/>
            <person name="Cai Y."/>
            <person name="He Y."/>
            <person name="Gan X."/>
            <person name="Zeng H."/>
            <person name="Yu D."/>
            <person name="Zhu Y."/>
            <person name="Jiang H."/>
            <person name="Qiu Q."/>
            <person name="Yang H."/>
            <person name="Zhang Y.E."/>
            <person name="Wang W."/>
            <person name="Zhu M."/>
            <person name="He S."/>
            <person name="Zhang G."/>
        </authorList>
    </citation>
    <scope>NUCLEOTIDE SEQUENCE</scope>
    <source>
        <strain evidence="10">Allg_001</strain>
    </source>
</reference>
<feature type="disulfide bond" evidence="7">
    <location>
        <begin position="161"/>
        <end position="174"/>
    </location>
</feature>
<evidence type="ECO:0000256" key="5">
    <source>
        <dbReference type="ARBA" id="ARBA00023136"/>
    </source>
</evidence>
<evidence type="ECO:0000256" key="6">
    <source>
        <dbReference type="PIRSR" id="PIRSR600175-1"/>
    </source>
</evidence>
<feature type="transmembrane region" description="Helical" evidence="9">
    <location>
        <begin position="133"/>
        <end position="149"/>
    </location>
</feature>
<keyword evidence="2 8" id="KW-0813">Transport</keyword>
<dbReference type="GO" id="GO:0005886">
    <property type="term" value="C:plasma membrane"/>
    <property type="evidence" value="ECO:0007669"/>
    <property type="project" value="TreeGrafter"/>
</dbReference>
<dbReference type="GO" id="GO:0005332">
    <property type="term" value="F:gamma-aminobutyric acid:sodium:chloride symporter activity"/>
    <property type="evidence" value="ECO:0007669"/>
    <property type="project" value="TreeGrafter"/>
</dbReference>
<comment type="caution">
    <text evidence="10">The sequence shown here is derived from an EMBL/GenBank/DDBJ whole genome shotgun (WGS) entry which is preliminary data.</text>
</comment>
<feature type="transmembrane region" description="Helical" evidence="9">
    <location>
        <begin position="591"/>
        <end position="613"/>
    </location>
</feature>
<evidence type="ECO:0000256" key="3">
    <source>
        <dbReference type="ARBA" id="ARBA00022692"/>
    </source>
</evidence>
<dbReference type="PRINTS" id="PR00176">
    <property type="entry name" value="NANEUSMPORT"/>
</dbReference>
<feature type="transmembrane region" description="Helical" evidence="9">
    <location>
        <begin position="415"/>
        <end position="441"/>
    </location>
</feature>
<comment type="similarity">
    <text evidence="8">Belongs to the sodium:neurotransmitter symporter (SNF) (TC 2.A.22) family.</text>
</comment>
<keyword evidence="6" id="KW-0479">Metal-binding</keyword>
<keyword evidence="6" id="KW-0915">Sodium</keyword>
<evidence type="ECO:0000256" key="1">
    <source>
        <dbReference type="ARBA" id="ARBA00004141"/>
    </source>
</evidence>
<feature type="non-terminal residue" evidence="10">
    <location>
        <position position="712"/>
    </location>
</feature>
<evidence type="ECO:0000313" key="10">
    <source>
        <dbReference type="EMBL" id="MBN3325351.1"/>
    </source>
</evidence>
<keyword evidence="3 8" id="KW-0812">Transmembrane</keyword>
<feature type="transmembrane region" description="Helical" evidence="9">
    <location>
        <begin position="329"/>
        <end position="350"/>
    </location>
</feature>
<comment type="subcellular location">
    <subcellularLocation>
        <location evidence="1">Membrane</location>
        <topology evidence="1">Multi-pass membrane protein</topology>
    </subcellularLocation>
</comment>
<evidence type="ECO:0000256" key="8">
    <source>
        <dbReference type="RuleBase" id="RU003732"/>
    </source>
</evidence>
<keyword evidence="5 9" id="KW-0472">Membrane</keyword>
<feature type="binding site" evidence="6">
    <location>
        <position position="389"/>
    </location>
    <ligand>
        <name>Na(+)</name>
        <dbReference type="ChEBI" id="CHEBI:29101"/>
        <label>1</label>
    </ligand>
</feature>
<feature type="transmembrane region" description="Helical" evidence="9">
    <location>
        <begin position="518"/>
        <end position="543"/>
    </location>
</feature>
<dbReference type="EMBL" id="JAAWVO010075275">
    <property type="protein sequence ID" value="MBN3325351.1"/>
    <property type="molecule type" value="Genomic_DNA"/>
</dbReference>
<feature type="binding site" evidence="6">
    <location>
        <position position="489"/>
    </location>
    <ligand>
        <name>Na(+)</name>
        <dbReference type="ChEBI" id="CHEBI:29101"/>
        <label>1</label>
    </ligand>
</feature>
<feature type="binding site" evidence="6">
    <location>
        <position position="486"/>
    </location>
    <ligand>
        <name>Na(+)</name>
        <dbReference type="ChEBI" id="CHEBI:29101"/>
        <label>1</label>
    </ligand>
</feature>
<dbReference type="PROSITE" id="PS00610">
    <property type="entry name" value="NA_NEUROTRAN_SYMP_1"/>
    <property type="match status" value="1"/>
</dbReference>
<keyword evidence="11" id="KW-1185">Reference proteome</keyword>
<dbReference type="GO" id="GO:0046872">
    <property type="term" value="F:metal ion binding"/>
    <property type="evidence" value="ECO:0007669"/>
    <property type="project" value="UniProtKB-KW"/>
</dbReference>
<dbReference type="PANTHER" id="PTHR11616:SF124">
    <property type="entry name" value="SODIUM- AND CHLORIDE-DEPENDENT GABA TRANSPORTER 3"/>
    <property type="match status" value="1"/>
</dbReference>
<feature type="binding site" evidence="6">
    <location>
        <position position="55"/>
    </location>
    <ligand>
        <name>Na(+)</name>
        <dbReference type="ChEBI" id="CHEBI:29101"/>
        <label>1</label>
    </ligand>
</feature>
<dbReference type="AlphaFoldDB" id="A0A8J7PBL8"/>
<dbReference type="SUPFAM" id="SSF161070">
    <property type="entry name" value="SNF-like"/>
    <property type="match status" value="2"/>
</dbReference>
<feature type="transmembrane region" description="Helical" evidence="9">
    <location>
        <begin position="549"/>
        <end position="571"/>
    </location>
</feature>
<evidence type="ECO:0000256" key="2">
    <source>
        <dbReference type="ARBA" id="ARBA00022448"/>
    </source>
</evidence>
<keyword evidence="4 9" id="KW-1133">Transmembrane helix</keyword>
<gene>
    <name evidence="10" type="primary">Slc6a11_0</name>
    <name evidence="10" type="ORF">GTO95_0002005</name>
</gene>
<feature type="binding site" evidence="6">
    <location>
        <position position="490"/>
    </location>
    <ligand>
        <name>Na(+)</name>
        <dbReference type="ChEBI" id="CHEBI:29101"/>
        <label>1</label>
    </ligand>
</feature>
<evidence type="ECO:0000313" key="11">
    <source>
        <dbReference type="Proteomes" id="UP000736164"/>
    </source>
</evidence>
<feature type="non-terminal residue" evidence="10">
    <location>
        <position position="1"/>
    </location>
</feature>
<feature type="transmembrane region" description="Helical" evidence="9">
    <location>
        <begin position="382"/>
        <end position="403"/>
    </location>
</feature>
<dbReference type="InterPro" id="IPR000175">
    <property type="entry name" value="Na/ntran_symport"/>
</dbReference>
<dbReference type="PROSITE" id="PS00754">
    <property type="entry name" value="NA_NEUROTRAN_SYMP_2"/>
    <property type="match status" value="1"/>
</dbReference>
<proteinExistence type="inferred from homology"/>
<dbReference type="Proteomes" id="UP000736164">
    <property type="component" value="Unassembled WGS sequence"/>
</dbReference>
<dbReference type="InterPro" id="IPR037272">
    <property type="entry name" value="SNS_sf"/>
</dbReference>
<keyword evidence="8" id="KW-0769">Symport</keyword>
<evidence type="ECO:0000256" key="4">
    <source>
        <dbReference type="ARBA" id="ARBA00022989"/>
    </source>
</evidence>
<feature type="binding site" evidence="6">
    <location>
        <position position="62"/>
    </location>
    <ligand>
        <name>Na(+)</name>
        <dbReference type="ChEBI" id="CHEBI:29101"/>
        <label>1</label>
    </ligand>
</feature>
<dbReference type="PROSITE" id="PS50267">
    <property type="entry name" value="NA_NEUROTRAN_SYMP_3"/>
    <property type="match status" value="1"/>
</dbReference>
<feature type="transmembrane region" description="Helical" evidence="9">
    <location>
        <begin position="76"/>
        <end position="96"/>
    </location>
</feature>